<dbReference type="PANTHER" id="PTHR43537:SF24">
    <property type="entry name" value="GLUCONATE OPERON TRANSCRIPTIONAL REPRESSOR"/>
    <property type="match status" value="1"/>
</dbReference>
<evidence type="ECO:0000256" key="2">
    <source>
        <dbReference type="ARBA" id="ARBA00023125"/>
    </source>
</evidence>
<dbReference type="InterPro" id="IPR011711">
    <property type="entry name" value="GntR_C"/>
</dbReference>
<dbReference type="SMART" id="SM00895">
    <property type="entry name" value="FCD"/>
    <property type="match status" value="1"/>
</dbReference>
<evidence type="ECO:0000313" key="5">
    <source>
        <dbReference type="EMBL" id="GAA6270229.1"/>
    </source>
</evidence>
<dbReference type="PRINTS" id="PR00033">
    <property type="entry name" value="HTHASNC"/>
</dbReference>
<keyword evidence="2" id="KW-0238">DNA-binding</keyword>
<name>A0ABQ0B1S1_9FIRM</name>
<keyword evidence="1" id="KW-0805">Transcription regulation</keyword>
<dbReference type="RefSeq" id="WP_176255015.1">
    <property type="nucleotide sequence ID" value="NZ_BAABXL010000001.1"/>
</dbReference>
<dbReference type="SMART" id="SM00345">
    <property type="entry name" value="HTH_GNTR"/>
    <property type="match status" value="1"/>
</dbReference>
<comment type="caution">
    <text evidence="5">The sequence shown here is derived from an EMBL/GenBank/DDBJ whole genome shotgun (WGS) entry which is preliminary data.</text>
</comment>
<dbReference type="PANTHER" id="PTHR43537">
    <property type="entry name" value="TRANSCRIPTIONAL REGULATOR, GNTR FAMILY"/>
    <property type="match status" value="1"/>
</dbReference>
<accession>A0ABQ0B1S1</accession>
<dbReference type="SUPFAM" id="SSF48008">
    <property type="entry name" value="GntR ligand-binding domain-like"/>
    <property type="match status" value="1"/>
</dbReference>
<dbReference type="Proteomes" id="UP001600894">
    <property type="component" value="Unassembled WGS sequence"/>
</dbReference>
<dbReference type="InterPro" id="IPR036390">
    <property type="entry name" value="WH_DNA-bd_sf"/>
</dbReference>
<protein>
    <submittedName>
        <fullName evidence="5">GntR family transcriptional regulator</fullName>
    </submittedName>
</protein>
<reference evidence="5 6" key="1">
    <citation type="submission" date="2024-04" db="EMBL/GenBank/DDBJ databases">
        <title>Defined microbial consortia suppress multidrug-resistant proinflammatory Enterobacteriaceae via ecological control.</title>
        <authorList>
            <person name="Furuichi M."/>
            <person name="Kawaguchi T."/>
            <person name="Pust M."/>
            <person name="Yasuma K."/>
            <person name="Plichta D."/>
            <person name="Hasegawa N."/>
            <person name="Ohya T."/>
            <person name="Bhattarai S."/>
            <person name="Sasajima S."/>
            <person name="Aoto Y."/>
            <person name="Tuganbaev T."/>
            <person name="Yaginuma M."/>
            <person name="Ueda M."/>
            <person name="Okahashi N."/>
            <person name="Amafuji K."/>
            <person name="Kiridooshi Y."/>
            <person name="Sugita K."/>
            <person name="Strazar M."/>
            <person name="Skelly A."/>
            <person name="Suda W."/>
            <person name="Hattori M."/>
            <person name="Nakamoto N."/>
            <person name="Caballero S."/>
            <person name="Norman J."/>
            <person name="Olle B."/>
            <person name="Tanoue T."/>
            <person name="Arita M."/>
            <person name="Bucci V."/>
            <person name="Atarashi K."/>
            <person name="Xavier R."/>
            <person name="Honda K."/>
        </authorList>
    </citation>
    <scope>NUCLEOTIDE SEQUENCE [LARGE SCALE GENOMIC DNA]</scope>
    <source>
        <strain evidence="6">f13</strain>
    </source>
</reference>
<dbReference type="CDD" id="cd07377">
    <property type="entry name" value="WHTH_GntR"/>
    <property type="match status" value="1"/>
</dbReference>
<keyword evidence="6" id="KW-1185">Reference proteome</keyword>
<dbReference type="Gene3D" id="1.10.10.10">
    <property type="entry name" value="Winged helix-like DNA-binding domain superfamily/Winged helix DNA-binding domain"/>
    <property type="match status" value="1"/>
</dbReference>
<dbReference type="Pfam" id="PF00392">
    <property type="entry name" value="GntR"/>
    <property type="match status" value="1"/>
</dbReference>
<dbReference type="InterPro" id="IPR000524">
    <property type="entry name" value="Tscrpt_reg_HTH_GntR"/>
</dbReference>
<evidence type="ECO:0000313" key="6">
    <source>
        <dbReference type="Proteomes" id="UP001600894"/>
    </source>
</evidence>
<dbReference type="InterPro" id="IPR036388">
    <property type="entry name" value="WH-like_DNA-bd_sf"/>
</dbReference>
<evidence type="ECO:0000256" key="3">
    <source>
        <dbReference type="ARBA" id="ARBA00023163"/>
    </source>
</evidence>
<feature type="domain" description="HTH gntR-type" evidence="4">
    <location>
        <begin position="13"/>
        <end position="80"/>
    </location>
</feature>
<evidence type="ECO:0000256" key="1">
    <source>
        <dbReference type="ARBA" id="ARBA00023015"/>
    </source>
</evidence>
<dbReference type="InterPro" id="IPR008920">
    <property type="entry name" value="TF_FadR/GntR_C"/>
</dbReference>
<dbReference type="PRINTS" id="PR00035">
    <property type="entry name" value="HTHGNTR"/>
</dbReference>
<dbReference type="SUPFAM" id="SSF46785">
    <property type="entry name" value="Winged helix' DNA-binding domain"/>
    <property type="match status" value="1"/>
</dbReference>
<dbReference type="Gene3D" id="1.20.120.530">
    <property type="entry name" value="GntR ligand-binding domain-like"/>
    <property type="match status" value="1"/>
</dbReference>
<dbReference type="PROSITE" id="PS50949">
    <property type="entry name" value="HTH_GNTR"/>
    <property type="match status" value="1"/>
</dbReference>
<evidence type="ECO:0000259" key="4">
    <source>
        <dbReference type="PROSITE" id="PS50949"/>
    </source>
</evidence>
<sequence length="234" mass="27181">MDNNFKVNMNEYLPLRDVVFNTLRQAILKGELAPGERLMEIQLAEKLGVSRTPIREAIRKLELEGLVLMIPRKGAEVAKISEKSLRDVLEVRRSLEELAIELACQRMTQEDLVQLEQRQEIFCRAIRSGSPMEMAESDEAFHDVIYLSTGNDKLVQMLNNLREQMYRYRLEYIKDADKRQVLMVEHEHILNALKGRNLSEAKLAAREHIDNQEITVSKNIKEQEENILPGRGRR</sequence>
<dbReference type="Pfam" id="PF07729">
    <property type="entry name" value="FCD"/>
    <property type="match status" value="1"/>
</dbReference>
<organism evidence="5 6">
    <name type="scientific">Enterocloster alcoholdehydrogenati</name>
    <dbReference type="NCBI Taxonomy" id="2547410"/>
    <lineage>
        <taxon>Bacteria</taxon>
        <taxon>Bacillati</taxon>
        <taxon>Bacillota</taxon>
        <taxon>Clostridia</taxon>
        <taxon>Lachnospirales</taxon>
        <taxon>Lachnospiraceae</taxon>
        <taxon>Enterocloster</taxon>
    </lineage>
</organism>
<dbReference type="EMBL" id="BAABXL010000001">
    <property type="protein sequence ID" value="GAA6270229.1"/>
    <property type="molecule type" value="Genomic_DNA"/>
</dbReference>
<keyword evidence="3" id="KW-0804">Transcription</keyword>
<gene>
    <name evidence="5" type="ORF">F130042H8_32890</name>
</gene>
<proteinExistence type="predicted"/>
<dbReference type="InterPro" id="IPR000485">
    <property type="entry name" value="AsnC-type_HTH_dom"/>
</dbReference>